<keyword evidence="2" id="KW-1185">Reference proteome</keyword>
<reference evidence="1 2" key="1">
    <citation type="submission" date="2016-05" db="EMBL/GenBank/DDBJ databases">
        <title>Genomic Taxonomy of the Vibrionaceae.</title>
        <authorList>
            <person name="Gomez-Gil B."/>
            <person name="Enciso-Ibarra J."/>
        </authorList>
    </citation>
    <scope>NUCLEOTIDE SEQUENCE [LARGE SCALE GENOMIC DNA]</scope>
    <source>
        <strain evidence="1 2">CAIM 1920</strain>
    </source>
</reference>
<dbReference type="OrthoDB" id="287425at2"/>
<evidence type="ECO:0000313" key="2">
    <source>
        <dbReference type="Proteomes" id="UP000094936"/>
    </source>
</evidence>
<dbReference type="AlphaFoldDB" id="A0A1C3E502"/>
<comment type="caution">
    <text evidence="1">The sequence shown here is derived from an EMBL/GenBank/DDBJ whole genome shotgun (WGS) entry which is preliminary data.</text>
</comment>
<dbReference type="Proteomes" id="UP000094936">
    <property type="component" value="Unassembled WGS sequence"/>
</dbReference>
<dbReference type="EMBL" id="LYBM01000093">
    <property type="protein sequence ID" value="ODA28335.1"/>
    <property type="molecule type" value="Genomic_DNA"/>
</dbReference>
<name>A0A1C3E502_9GAMM</name>
<accession>A0A1C3E502</accession>
<organism evidence="1 2">
    <name type="scientific">Veronia pacifica</name>
    <dbReference type="NCBI Taxonomy" id="1080227"/>
    <lineage>
        <taxon>Bacteria</taxon>
        <taxon>Pseudomonadati</taxon>
        <taxon>Pseudomonadota</taxon>
        <taxon>Gammaproteobacteria</taxon>
        <taxon>Vibrionales</taxon>
        <taxon>Vibrionaceae</taxon>
        <taxon>Veronia</taxon>
    </lineage>
</organism>
<dbReference type="RefSeq" id="WP_068905713.1">
    <property type="nucleotide sequence ID" value="NZ_JBHUIF010000017.1"/>
</dbReference>
<proteinExistence type="predicted"/>
<dbReference type="STRING" id="1080227.A8L45_23190"/>
<evidence type="ECO:0000313" key="1">
    <source>
        <dbReference type="EMBL" id="ODA28335.1"/>
    </source>
</evidence>
<sequence>MIDNWDSLLEIFGTDDGSLPDIELGHLSADEVIRGYEFIRNHAARISSKEPSYWSTSKDCDVPFGFEDNPAIQVISGEAESFHLCFDGLNSPSGKHIPELGLFVFTDCLSLDYRMGPQWNKEAVQGLFELISCMSKDYEDMKIAHKTNINDDDGSIFKTHWAAYQHA</sequence>
<protein>
    <submittedName>
        <fullName evidence="1">Uncharacterized protein</fullName>
    </submittedName>
</protein>
<gene>
    <name evidence="1" type="ORF">A8L45_23190</name>
</gene>